<feature type="region of interest" description="Disordered" evidence="1">
    <location>
        <begin position="48"/>
        <end position="91"/>
    </location>
</feature>
<keyword evidence="3" id="KW-1185">Reference proteome</keyword>
<feature type="region of interest" description="Disordered" evidence="1">
    <location>
        <begin position="1"/>
        <end position="21"/>
    </location>
</feature>
<protein>
    <submittedName>
        <fullName evidence="2">Uncharacterized protein</fullName>
    </submittedName>
</protein>
<evidence type="ECO:0000313" key="3">
    <source>
        <dbReference type="Proteomes" id="UP000266723"/>
    </source>
</evidence>
<reference evidence="2 3" key="1">
    <citation type="journal article" date="2020" name="BMC Genomics">
        <title>Intraspecific diversification of the crop wild relative Brassica cretica Lam. using demographic model selection.</title>
        <authorList>
            <person name="Kioukis A."/>
            <person name="Michalopoulou V.A."/>
            <person name="Briers L."/>
            <person name="Pirintsos S."/>
            <person name="Studholme D.J."/>
            <person name="Pavlidis P."/>
            <person name="Sarris P.F."/>
        </authorList>
    </citation>
    <scope>NUCLEOTIDE SEQUENCE [LARGE SCALE GENOMIC DNA]</scope>
    <source>
        <strain evidence="3">cv. PFS-1207/04</strain>
    </source>
</reference>
<dbReference type="Proteomes" id="UP000266723">
    <property type="component" value="Unassembled WGS sequence"/>
</dbReference>
<name>A0ABQ7CDP7_BRACR</name>
<sequence length="275" mass="31519">MEQSKSYFSRRGKQRKPGTWVITPTPAPLSLAVPVVVLARKAEYGPCEKPSILGSQGTPGPYASPRSQEETQGFPHDFGSYLQGSKNKKEARTLVQPRAHRGHYNFKNLQVPVKRSPDLNLRVPIRPQRSMYVFRKRIEPLCSLKHIGVITSLKNLRVPMRPQGFSYILKNLWVRTTISGFIIESMDSYTASGLKSRCQDLEKRPPDLQNYFGSPDDPRVLMQPPSYKINLQTPIVHILARNLLVYSLYPWIPSFNLRKERDHRLQRPTSIEKQA</sequence>
<accession>A0ABQ7CDP7</accession>
<comment type="caution">
    <text evidence="2">The sequence shown here is derived from an EMBL/GenBank/DDBJ whole genome shotgun (WGS) entry which is preliminary data.</text>
</comment>
<evidence type="ECO:0000256" key="1">
    <source>
        <dbReference type="SAM" id="MobiDB-lite"/>
    </source>
</evidence>
<dbReference type="EMBL" id="QGKV02000832">
    <property type="protein sequence ID" value="KAF3550341.1"/>
    <property type="molecule type" value="Genomic_DNA"/>
</dbReference>
<proteinExistence type="predicted"/>
<evidence type="ECO:0000313" key="2">
    <source>
        <dbReference type="EMBL" id="KAF3550341.1"/>
    </source>
</evidence>
<organism evidence="2 3">
    <name type="scientific">Brassica cretica</name>
    <name type="common">Mustard</name>
    <dbReference type="NCBI Taxonomy" id="69181"/>
    <lineage>
        <taxon>Eukaryota</taxon>
        <taxon>Viridiplantae</taxon>
        <taxon>Streptophyta</taxon>
        <taxon>Embryophyta</taxon>
        <taxon>Tracheophyta</taxon>
        <taxon>Spermatophyta</taxon>
        <taxon>Magnoliopsida</taxon>
        <taxon>eudicotyledons</taxon>
        <taxon>Gunneridae</taxon>
        <taxon>Pentapetalae</taxon>
        <taxon>rosids</taxon>
        <taxon>malvids</taxon>
        <taxon>Brassicales</taxon>
        <taxon>Brassicaceae</taxon>
        <taxon>Brassiceae</taxon>
        <taxon>Brassica</taxon>
    </lineage>
</organism>
<gene>
    <name evidence="2" type="ORF">DY000_02006529</name>
</gene>